<evidence type="ECO:0000256" key="1">
    <source>
        <dbReference type="SAM" id="MobiDB-lite"/>
    </source>
</evidence>
<feature type="compositionally biased region" description="Polar residues" evidence="1">
    <location>
        <begin position="59"/>
        <end position="68"/>
    </location>
</feature>
<comment type="caution">
    <text evidence="2">The sequence shown here is derived from an EMBL/GenBank/DDBJ whole genome shotgun (WGS) entry which is preliminary data.</text>
</comment>
<reference evidence="2 3" key="1">
    <citation type="submission" date="2020-12" db="EMBL/GenBank/DDBJ databases">
        <title>Concerted genomic and epigenomic changes stabilize Arabidopsis allopolyploids.</title>
        <authorList>
            <person name="Chen Z."/>
        </authorList>
    </citation>
    <scope>NUCLEOTIDE SEQUENCE [LARGE SCALE GENOMIC DNA]</scope>
    <source>
        <strain evidence="2">As9502</strain>
        <tissue evidence="2">Leaf</tissue>
    </source>
</reference>
<proteinExistence type="predicted"/>
<name>A0A8T2BT78_ARASU</name>
<dbReference type="Proteomes" id="UP000694251">
    <property type="component" value="Chromosome 7"/>
</dbReference>
<feature type="region of interest" description="Disordered" evidence="1">
    <location>
        <begin position="53"/>
        <end position="85"/>
    </location>
</feature>
<dbReference type="AlphaFoldDB" id="A0A8T2BT78"/>
<keyword evidence="3" id="KW-1185">Reference proteome</keyword>
<feature type="non-terminal residue" evidence="2">
    <location>
        <position position="85"/>
    </location>
</feature>
<dbReference type="EMBL" id="JAEFBJ010000007">
    <property type="protein sequence ID" value="KAG7588842.1"/>
    <property type="molecule type" value="Genomic_DNA"/>
</dbReference>
<protein>
    <submittedName>
        <fullName evidence="2">Uncharacterized protein</fullName>
    </submittedName>
</protein>
<accession>A0A8T2BT78</accession>
<organism evidence="2 3">
    <name type="scientific">Arabidopsis suecica</name>
    <name type="common">Swedish thale-cress</name>
    <name type="synonym">Cardaminopsis suecica</name>
    <dbReference type="NCBI Taxonomy" id="45249"/>
    <lineage>
        <taxon>Eukaryota</taxon>
        <taxon>Viridiplantae</taxon>
        <taxon>Streptophyta</taxon>
        <taxon>Embryophyta</taxon>
        <taxon>Tracheophyta</taxon>
        <taxon>Spermatophyta</taxon>
        <taxon>Magnoliopsida</taxon>
        <taxon>eudicotyledons</taxon>
        <taxon>Gunneridae</taxon>
        <taxon>Pentapetalae</taxon>
        <taxon>rosids</taxon>
        <taxon>malvids</taxon>
        <taxon>Brassicales</taxon>
        <taxon>Brassicaceae</taxon>
        <taxon>Camelineae</taxon>
        <taxon>Arabidopsis</taxon>
    </lineage>
</organism>
<sequence>MPSVVPNYRPYYGSMMSYPSQAPSYSSTPMNNEVVSNVGATEYSEFSTQMAFGGMNGVNEDTPNTEDSTPARRKSSKWTTEQNLV</sequence>
<dbReference type="OrthoDB" id="1112513at2759"/>
<gene>
    <name evidence="2" type="ORF">ISN44_As07g011660</name>
</gene>
<evidence type="ECO:0000313" key="3">
    <source>
        <dbReference type="Proteomes" id="UP000694251"/>
    </source>
</evidence>
<evidence type="ECO:0000313" key="2">
    <source>
        <dbReference type="EMBL" id="KAG7588842.1"/>
    </source>
</evidence>